<evidence type="ECO:0000313" key="2">
    <source>
        <dbReference type="Proteomes" id="UP000008311"/>
    </source>
</evidence>
<dbReference type="AlphaFoldDB" id="B9SXQ9"/>
<sequence>MSDTNTFQWNTGLCIHAMETGTVQINSVSARGLDHFPFQVNNSGSIVDDRV</sequence>
<reference evidence="2" key="1">
    <citation type="journal article" date="2010" name="Nat. Biotechnol.">
        <title>Draft genome sequence of the oilseed species Ricinus communis.</title>
        <authorList>
            <person name="Chan A.P."/>
            <person name="Crabtree J."/>
            <person name="Zhao Q."/>
            <person name="Lorenzi H."/>
            <person name="Orvis J."/>
            <person name="Puiu D."/>
            <person name="Melake-Berhan A."/>
            <person name="Jones K.M."/>
            <person name="Redman J."/>
            <person name="Chen G."/>
            <person name="Cahoon E.B."/>
            <person name="Gedil M."/>
            <person name="Stanke M."/>
            <person name="Haas B.J."/>
            <person name="Wortman J.R."/>
            <person name="Fraser-Liggett C.M."/>
            <person name="Ravel J."/>
            <person name="Rabinowicz P.D."/>
        </authorList>
    </citation>
    <scope>NUCLEOTIDE SEQUENCE [LARGE SCALE GENOMIC DNA]</scope>
    <source>
        <strain evidence="2">cv. Hale</strain>
    </source>
</reference>
<keyword evidence="2" id="KW-1185">Reference proteome</keyword>
<name>B9SXQ9_RICCO</name>
<accession>B9SXQ9</accession>
<organism evidence="1 2">
    <name type="scientific">Ricinus communis</name>
    <name type="common">Castor bean</name>
    <dbReference type="NCBI Taxonomy" id="3988"/>
    <lineage>
        <taxon>Eukaryota</taxon>
        <taxon>Viridiplantae</taxon>
        <taxon>Streptophyta</taxon>
        <taxon>Embryophyta</taxon>
        <taxon>Tracheophyta</taxon>
        <taxon>Spermatophyta</taxon>
        <taxon>Magnoliopsida</taxon>
        <taxon>eudicotyledons</taxon>
        <taxon>Gunneridae</taxon>
        <taxon>Pentapetalae</taxon>
        <taxon>rosids</taxon>
        <taxon>fabids</taxon>
        <taxon>Malpighiales</taxon>
        <taxon>Euphorbiaceae</taxon>
        <taxon>Acalyphoideae</taxon>
        <taxon>Acalypheae</taxon>
        <taxon>Ricinus</taxon>
    </lineage>
</organism>
<proteinExistence type="predicted"/>
<dbReference type="InParanoid" id="B9SXQ9"/>
<dbReference type="EMBL" id="EQ974231">
    <property type="protein sequence ID" value="EEF31605.1"/>
    <property type="molecule type" value="Genomic_DNA"/>
</dbReference>
<protein>
    <submittedName>
        <fullName evidence="1">Uncharacterized protein</fullName>
    </submittedName>
</protein>
<dbReference type="Proteomes" id="UP000008311">
    <property type="component" value="Unassembled WGS sequence"/>
</dbReference>
<evidence type="ECO:0000313" key="1">
    <source>
        <dbReference type="EMBL" id="EEF31605.1"/>
    </source>
</evidence>
<gene>
    <name evidence="1" type="ORF">RCOM_0028710</name>
</gene>